<dbReference type="GO" id="GO:0005524">
    <property type="term" value="F:ATP binding"/>
    <property type="evidence" value="ECO:0007669"/>
    <property type="project" value="UniProtKB-KW"/>
</dbReference>
<keyword evidence="5" id="KW-0997">Cell inner membrane</keyword>
<dbReference type="InterPro" id="IPR013563">
    <property type="entry name" value="Oligopep_ABC_C"/>
</dbReference>
<dbReference type="InterPro" id="IPR017871">
    <property type="entry name" value="ABC_transporter-like_CS"/>
</dbReference>
<feature type="domain" description="ABC transporter" evidence="10">
    <location>
        <begin position="23"/>
        <end position="272"/>
    </location>
</feature>
<dbReference type="EMBL" id="FNKX01000001">
    <property type="protein sequence ID" value="SDQ50193.1"/>
    <property type="molecule type" value="Genomic_DNA"/>
</dbReference>
<dbReference type="RefSeq" id="WP_090801592.1">
    <property type="nucleotide sequence ID" value="NZ_FNKX01000001.1"/>
</dbReference>
<feature type="domain" description="ABC transporter" evidence="10">
    <location>
        <begin position="374"/>
        <end position="618"/>
    </location>
</feature>
<name>A0A1H1BE81_9BURK</name>
<reference evidence="12" key="1">
    <citation type="submission" date="2016-10" db="EMBL/GenBank/DDBJ databases">
        <authorList>
            <person name="Varghese N."/>
            <person name="Submissions S."/>
        </authorList>
    </citation>
    <scope>NUCLEOTIDE SEQUENCE [LARGE SCALE GENOMIC DNA]</scope>
    <source>
        <strain evidence="12">DUS833</strain>
    </source>
</reference>
<dbReference type="Proteomes" id="UP000199365">
    <property type="component" value="Unassembled WGS sequence"/>
</dbReference>
<evidence type="ECO:0000313" key="11">
    <source>
        <dbReference type="EMBL" id="SDQ50193.1"/>
    </source>
</evidence>
<evidence type="ECO:0000259" key="10">
    <source>
        <dbReference type="PROSITE" id="PS50893"/>
    </source>
</evidence>
<organism evidence="11 12">
    <name type="scientific">Paraburkholderia tuberum</name>
    <dbReference type="NCBI Taxonomy" id="157910"/>
    <lineage>
        <taxon>Bacteria</taxon>
        <taxon>Pseudomonadati</taxon>
        <taxon>Pseudomonadota</taxon>
        <taxon>Betaproteobacteria</taxon>
        <taxon>Burkholderiales</taxon>
        <taxon>Burkholderiaceae</taxon>
        <taxon>Paraburkholderia</taxon>
    </lineage>
</organism>
<keyword evidence="7 11" id="KW-0067">ATP-binding</keyword>
<evidence type="ECO:0000256" key="5">
    <source>
        <dbReference type="ARBA" id="ARBA00022519"/>
    </source>
</evidence>
<dbReference type="STRING" id="157910.SAMN05445850_0823"/>
<dbReference type="SUPFAM" id="SSF52540">
    <property type="entry name" value="P-loop containing nucleoside triphosphate hydrolases"/>
    <property type="match status" value="2"/>
</dbReference>
<evidence type="ECO:0000313" key="12">
    <source>
        <dbReference type="Proteomes" id="UP000199365"/>
    </source>
</evidence>
<dbReference type="FunFam" id="3.40.50.300:FF:000016">
    <property type="entry name" value="Oligopeptide ABC transporter ATP-binding component"/>
    <property type="match status" value="1"/>
</dbReference>
<protein>
    <submittedName>
        <fullName evidence="11">Peptide/nickel transport system ATP-binding protein</fullName>
    </submittedName>
</protein>
<dbReference type="Gene3D" id="3.40.50.300">
    <property type="entry name" value="P-loop containing nucleotide triphosphate hydrolases"/>
    <property type="match status" value="2"/>
</dbReference>
<dbReference type="InterPro" id="IPR050388">
    <property type="entry name" value="ABC_Ni/Peptide_Import"/>
</dbReference>
<evidence type="ECO:0000256" key="1">
    <source>
        <dbReference type="ARBA" id="ARBA00004417"/>
    </source>
</evidence>
<evidence type="ECO:0000256" key="8">
    <source>
        <dbReference type="ARBA" id="ARBA00023136"/>
    </source>
</evidence>
<dbReference type="NCBIfam" id="TIGR01727">
    <property type="entry name" value="oligo_HPY"/>
    <property type="match status" value="2"/>
</dbReference>
<keyword evidence="4" id="KW-1003">Cell membrane</keyword>
<dbReference type="GO" id="GO:0005886">
    <property type="term" value="C:plasma membrane"/>
    <property type="evidence" value="ECO:0007669"/>
    <property type="project" value="UniProtKB-SubCell"/>
</dbReference>
<evidence type="ECO:0000256" key="9">
    <source>
        <dbReference type="SAM" id="MobiDB-lite"/>
    </source>
</evidence>
<dbReference type="Pfam" id="PF08352">
    <property type="entry name" value="oligo_HPY"/>
    <property type="match status" value="2"/>
</dbReference>
<dbReference type="SMART" id="SM00382">
    <property type="entry name" value="AAA"/>
    <property type="match status" value="2"/>
</dbReference>
<dbReference type="GO" id="GO:0015833">
    <property type="term" value="P:peptide transport"/>
    <property type="evidence" value="ECO:0007669"/>
    <property type="project" value="InterPro"/>
</dbReference>
<comment type="similarity">
    <text evidence="2">Belongs to the ABC transporter superfamily.</text>
</comment>
<dbReference type="AlphaFoldDB" id="A0A1H1BE81"/>
<dbReference type="PROSITE" id="PS50893">
    <property type="entry name" value="ABC_TRANSPORTER_2"/>
    <property type="match status" value="2"/>
</dbReference>
<dbReference type="PANTHER" id="PTHR43297">
    <property type="entry name" value="OLIGOPEPTIDE TRANSPORT ATP-BINDING PROTEIN APPD"/>
    <property type="match status" value="1"/>
</dbReference>
<dbReference type="PANTHER" id="PTHR43297:SF2">
    <property type="entry name" value="DIPEPTIDE TRANSPORT ATP-BINDING PROTEIN DPPD"/>
    <property type="match status" value="1"/>
</dbReference>
<accession>A0A1H1BE81</accession>
<proteinExistence type="inferred from homology"/>
<evidence type="ECO:0000256" key="4">
    <source>
        <dbReference type="ARBA" id="ARBA00022475"/>
    </source>
</evidence>
<dbReference type="InterPro" id="IPR003593">
    <property type="entry name" value="AAA+_ATPase"/>
</dbReference>
<feature type="region of interest" description="Disordered" evidence="9">
    <location>
        <begin position="702"/>
        <end position="729"/>
    </location>
</feature>
<sequence>MNGPPPSSFAAFDVSKSDRTDALTVVGLTVTYRIRGRDREVLQDVSFRVRRGEAYGLVGESGCGKSTVAMATLRYLPRNGKVKAGKIVIAGEDVQKLGADALRSMRATTVSMVYQDPGRALNPSLTIARQVSEAFEAAGVARDEALQRTLEILKRVRIAAPERVMNSYPHQLSGGMQQRVVIAMALASNPALLILDEPTTGLDATVEAEVLDLVARLREELGTAVLFISHNLAVIGRMCERVGVLYAGKLVEEGATQDVFARPRHPYTVGLLRCLPTAGRSKDSERLDTIAGGLPLPGSVTQGCIYAERCRLADERCRRDAPPPYRLGARHGDQMARCHYHERAIELPRATSSAAPVAAASSNAAPRAPSGPVLRARNLSKTFHVSGVPLRAVDDVSLELASGETLGLVGESGSGKTTLARLLLGLLAPDAGSLLELDGAPLAARVTRRSDEQLKSLQIVFQNPDSALNRAHSVKRLIGRALARFTALRGPEIDARLATLTDAVRLPERYLDARSRQLSGGLKQRVAIARAFAGEPRVVVCDEPTSSLDVSVQAAILNLLADLQHERGVSYVFISHDLHVVRYVSDRIAVLYLGRLLEIGPAAAVFDGPQHPYTEALLSAVPTLPGDGASGEVHQRTRIRLTGELPGPGAMPSGCVFHTRCPRKLGAICEQQDPPFLDADDAADPSCAHRIRCHIPVATLRELQSEPRDDNAGDPTNGGTSDDASENAS</sequence>
<evidence type="ECO:0000256" key="7">
    <source>
        <dbReference type="ARBA" id="ARBA00022840"/>
    </source>
</evidence>
<evidence type="ECO:0000256" key="3">
    <source>
        <dbReference type="ARBA" id="ARBA00022448"/>
    </source>
</evidence>
<keyword evidence="6" id="KW-0547">Nucleotide-binding</keyword>
<dbReference type="GO" id="GO:0016887">
    <property type="term" value="F:ATP hydrolysis activity"/>
    <property type="evidence" value="ECO:0007669"/>
    <property type="project" value="InterPro"/>
</dbReference>
<dbReference type="PROSITE" id="PS00211">
    <property type="entry name" value="ABC_TRANSPORTER_1"/>
    <property type="match status" value="1"/>
</dbReference>
<keyword evidence="3" id="KW-0813">Transport</keyword>
<dbReference type="InterPro" id="IPR003439">
    <property type="entry name" value="ABC_transporter-like_ATP-bd"/>
</dbReference>
<gene>
    <name evidence="11" type="ORF">SAMN05445850_0823</name>
</gene>
<comment type="subcellular location">
    <subcellularLocation>
        <location evidence="1">Cell inner membrane</location>
        <topology evidence="1">Peripheral membrane protein</topology>
    </subcellularLocation>
</comment>
<dbReference type="InterPro" id="IPR027417">
    <property type="entry name" value="P-loop_NTPase"/>
</dbReference>
<dbReference type="NCBIfam" id="NF008453">
    <property type="entry name" value="PRK11308.1"/>
    <property type="match status" value="2"/>
</dbReference>
<dbReference type="Pfam" id="PF00005">
    <property type="entry name" value="ABC_tran"/>
    <property type="match status" value="2"/>
</dbReference>
<feature type="compositionally biased region" description="Polar residues" evidence="9">
    <location>
        <begin position="717"/>
        <end position="729"/>
    </location>
</feature>
<dbReference type="GO" id="GO:0055085">
    <property type="term" value="P:transmembrane transport"/>
    <property type="evidence" value="ECO:0007669"/>
    <property type="project" value="UniProtKB-ARBA"/>
</dbReference>
<keyword evidence="8" id="KW-0472">Membrane</keyword>
<keyword evidence="12" id="KW-1185">Reference proteome</keyword>
<evidence type="ECO:0000256" key="2">
    <source>
        <dbReference type="ARBA" id="ARBA00005417"/>
    </source>
</evidence>
<evidence type="ECO:0000256" key="6">
    <source>
        <dbReference type="ARBA" id="ARBA00022741"/>
    </source>
</evidence>
<dbReference type="CDD" id="cd03257">
    <property type="entry name" value="ABC_NikE_OppD_transporters"/>
    <property type="match status" value="2"/>
</dbReference>